<dbReference type="RefSeq" id="WP_038093383.1">
    <property type="nucleotide sequence ID" value="NZ_JMIR01000039.1"/>
</dbReference>
<name>A0A074LNC3_9BACL</name>
<proteinExistence type="predicted"/>
<dbReference type="EMBL" id="JMIR01000039">
    <property type="protein sequence ID" value="KEO81353.1"/>
    <property type="molecule type" value="Genomic_DNA"/>
</dbReference>
<keyword evidence="2" id="KW-1185">Reference proteome</keyword>
<accession>A0A074LNC3</accession>
<dbReference type="AlphaFoldDB" id="A0A074LNC3"/>
<evidence type="ECO:0000313" key="1">
    <source>
        <dbReference type="EMBL" id="KEO81353.1"/>
    </source>
</evidence>
<gene>
    <name evidence="1" type="ORF">EL26_21180</name>
</gene>
<dbReference type="Proteomes" id="UP000027931">
    <property type="component" value="Unassembled WGS sequence"/>
</dbReference>
<protein>
    <submittedName>
        <fullName evidence="1">Uncharacterized protein</fullName>
    </submittedName>
</protein>
<dbReference type="OrthoDB" id="9934134at2"/>
<reference evidence="1 2" key="1">
    <citation type="journal article" date="2013" name="Int. J. Syst. Evol. Microbiol.">
        <title>Tumebacillus flagellatus sp. nov., an alpha-amylase/pullulanase-producing bacterium isolated from cassava wastewater.</title>
        <authorList>
            <person name="Wang Q."/>
            <person name="Xie N."/>
            <person name="Qin Y."/>
            <person name="Shen N."/>
            <person name="Zhu J."/>
            <person name="Mi H."/>
            <person name="Huang R."/>
        </authorList>
    </citation>
    <scope>NUCLEOTIDE SEQUENCE [LARGE SCALE GENOMIC DNA]</scope>
    <source>
        <strain evidence="1 2">GST4</strain>
    </source>
</reference>
<sequence>MPNGTGNGQNSPEQSRMIERKLRRLEKLVEAEIGPMRRIREFEDDEKERDIKFWEKFVQANSGSFRDQMIRQYVVYRMGFMYEFGDGNTKALP</sequence>
<evidence type="ECO:0000313" key="2">
    <source>
        <dbReference type="Proteomes" id="UP000027931"/>
    </source>
</evidence>
<organism evidence="1 2">
    <name type="scientific">Tumebacillus flagellatus</name>
    <dbReference type="NCBI Taxonomy" id="1157490"/>
    <lineage>
        <taxon>Bacteria</taxon>
        <taxon>Bacillati</taxon>
        <taxon>Bacillota</taxon>
        <taxon>Bacilli</taxon>
        <taxon>Bacillales</taxon>
        <taxon>Alicyclobacillaceae</taxon>
        <taxon>Tumebacillus</taxon>
    </lineage>
</organism>
<comment type="caution">
    <text evidence="1">The sequence shown here is derived from an EMBL/GenBank/DDBJ whole genome shotgun (WGS) entry which is preliminary data.</text>
</comment>